<keyword evidence="2" id="KW-0540">Nuclease</keyword>
<dbReference type="Pfam" id="PF15515">
    <property type="entry name" value="MvaI_BcnI"/>
    <property type="match status" value="1"/>
</dbReference>
<accession>A0A2V1J269</accession>
<evidence type="ECO:0000259" key="1">
    <source>
        <dbReference type="Pfam" id="PF15515"/>
    </source>
</evidence>
<comment type="caution">
    <text evidence="2">The sequence shown here is derived from an EMBL/GenBank/DDBJ whole genome shotgun (WGS) entry which is preliminary data.</text>
</comment>
<dbReference type="GeneID" id="93424544"/>
<evidence type="ECO:0000313" key="2">
    <source>
        <dbReference type="EMBL" id="PWB08854.1"/>
    </source>
</evidence>
<feature type="domain" description="MvaI/BcnI restriction endonuclease" evidence="1">
    <location>
        <begin position="175"/>
        <end position="394"/>
    </location>
</feature>
<proteinExistence type="predicted"/>
<dbReference type="RefSeq" id="WP_107035242.1">
    <property type="nucleotide sequence ID" value="NZ_CAONGC010000015.1"/>
</dbReference>
<dbReference type="EMBL" id="PUBV01000004">
    <property type="protein sequence ID" value="PWB08854.1"/>
    <property type="molecule type" value="Genomic_DNA"/>
</dbReference>
<name>A0A2V1J269_9BACT</name>
<dbReference type="AlphaFoldDB" id="A0A2V1J269"/>
<dbReference type="Proteomes" id="UP000244925">
    <property type="component" value="Unassembled WGS sequence"/>
</dbReference>
<dbReference type="Gene3D" id="3.40.210.20">
    <property type="entry name" value="MvaI/BcnI restriction endonuclease, catalytic domain"/>
    <property type="match status" value="1"/>
</dbReference>
<keyword evidence="2" id="KW-0378">Hydrolase</keyword>
<dbReference type="GO" id="GO:0004519">
    <property type="term" value="F:endonuclease activity"/>
    <property type="evidence" value="ECO:0007669"/>
    <property type="project" value="UniProtKB-KW"/>
</dbReference>
<keyword evidence="2" id="KW-0255">Endonuclease</keyword>
<evidence type="ECO:0000313" key="3">
    <source>
        <dbReference type="Proteomes" id="UP000244925"/>
    </source>
</evidence>
<dbReference type="CDD" id="cd22347">
    <property type="entry name" value="PDDEXK_nuclease"/>
    <property type="match status" value="1"/>
</dbReference>
<sequence length="405" mass="46367">MIHMRPYNSFETKNVKFLVDQQIEFATIQITETGLKKSILDATAPVRAYFEEKNIHDYNLQLQGPEHKRVIDTYIMTEAAQFLTKTSLYRPVTKKGDPRLWVNKVRDVEFLRANDIFALIAHKNILFVINLSIVDIVKVCLSSIDTPLKDLILGLSREKNSVSDELLRLIKDRMTDWMPAEILADTGIGRTVESILGIEMNPSKNPDFKGIELKSHREASRVRNTLFTQTPEWAISRLKSGKAIVEEYGYIPDGYNHKSLHVTLTANRPNPQGLGLLVRTQLGLLEADEFSLATLEDGTFRKINDVAVWKLIKLHERLLTKHRETFWIDAETKHESGREFFRVSEILHTKNPIPSQFDVLLDQGQITVDFLLCRDSGGDTYSFKIKGKARPLLFPQSETYNLRGT</sequence>
<reference evidence="3" key="1">
    <citation type="submission" date="2018-02" db="EMBL/GenBank/DDBJ databases">
        <authorList>
            <person name="Clavel T."/>
            <person name="Strowig T."/>
        </authorList>
    </citation>
    <scope>NUCLEOTIDE SEQUENCE [LARGE SCALE GENOMIC DNA]</scope>
    <source>
        <strain evidence="3">DSM 100764</strain>
    </source>
</reference>
<protein>
    <submittedName>
        <fullName evidence="2">MvaI/BcnI restriction endonuclease family protein</fullName>
    </submittedName>
</protein>
<dbReference type="InterPro" id="IPR043004">
    <property type="entry name" value="MvaI_BcnI_cat"/>
</dbReference>
<organism evidence="2 3">
    <name type="scientific">Paramuribaculum intestinale</name>
    <dbReference type="NCBI Taxonomy" id="2094151"/>
    <lineage>
        <taxon>Bacteria</taxon>
        <taxon>Pseudomonadati</taxon>
        <taxon>Bacteroidota</taxon>
        <taxon>Bacteroidia</taxon>
        <taxon>Bacteroidales</taxon>
        <taxon>Muribaculaceae</taxon>
        <taxon>Paramuribaculum</taxon>
    </lineage>
</organism>
<gene>
    <name evidence="2" type="ORF">C5O25_02950</name>
</gene>
<dbReference type="InterPro" id="IPR029127">
    <property type="entry name" value="MvaI_BcnI"/>
</dbReference>
<keyword evidence="3" id="KW-1185">Reference proteome</keyword>